<dbReference type="PANTHER" id="PTHR35848">
    <property type="entry name" value="OXALATE-BINDING PROTEIN"/>
    <property type="match status" value="1"/>
</dbReference>
<dbReference type="PANTHER" id="PTHR35848:SF9">
    <property type="entry name" value="SLL1358 PROTEIN"/>
    <property type="match status" value="1"/>
</dbReference>
<feature type="domain" description="Cupin type-1" evidence="5">
    <location>
        <begin position="306"/>
        <end position="447"/>
    </location>
</feature>
<name>A0AAE0NXU0_9PEZI</name>
<evidence type="ECO:0000256" key="4">
    <source>
        <dbReference type="SAM" id="SignalP"/>
    </source>
</evidence>
<gene>
    <name evidence="6" type="ORF">B0H63DRAFT_103028</name>
</gene>
<accession>A0AAE0NXU0</accession>
<feature type="domain" description="Cupin type-1" evidence="5">
    <location>
        <begin position="126"/>
        <end position="268"/>
    </location>
</feature>
<evidence type="ECO:0000313" key="7">
    <source>
        <dbReference type="Proteomes" id="UP001285441"/>
    </source>
</evidence>
<evidence type="ECO:0000256" key="2">
    <source>
        <dbReference type="PIRSR" id="PIRSR617774-1"/>
    </source>
</evidence>
<feature type="binding site" evidence="3">
    <location>
        <position position="397"/>
    </location>
    <ligand>
        <name>Mn(2+)</name>
        <dbReference type="ChEBI" id="CHEBI:29035"/>
        <label>2</label>
    </ligand>
</feature>
<reference evidence="6" key="2">
    <citation type="submission" date="2023-06" db="EMBL/GenBank/DDBJ databases">
        <authorList>
            <consortium name="Lawrence Berkeley National Laboratory"/>
            <person name="Haridas S."/>
            <person name="Hensen N."/>
            <person name="Bonometti L."/>
            <person name="Westerberg I."/>
            <person name="Brannstrom I.O."/>
            <person name="Guillou S."/>
            <person name="Cros-Aarteil S."/>
            <person name="Calhoun S."/>
            <person name="Kuo A."/>
            <person name="Mondo S."/>
            <person name="Pangilinan J."/>
            <person name="Riley R."/>
            <person name="LaButti K."/>
            <person name="Andreopoulos B."/>
            <person name="Lipzen A."/>
            <person name="Chen C."/>
            <person name="Yanf M."/>
            <person name="Daum C."/>
            <person name="Ng V."/>
            <person name="Clum A."/>
            <person name="Steindorff A."/>
            <person name="Ohm R."/>
            <person name="Martin F."/>
            <person name="Silar P."/>
            <person name="Natvig D."/>
            <person name="Lalanne C."/>
            <person name="Gautier V."/>
            <person name="Ament-velasquez S.L."/>
            <person name="Kruys A."/>
            <person name="Hutchinson M.I."/>
            <person name="Powell A.J."/>
            <person name="Barry K."/>
            <person name="Miller A.N."/>
            <person name="Grigoriev I.V."/>
            <person name="Debuchy R."/>
            <person name="Gladieux P."/>
            <person name="Thoren M.H."/>
            <person name="Johannesson H."/>
        </authorList>
    </citation>
    <scope>NUCLEOTIDE SEQUENCE</scope>
    <source>
        <strain evidence="6">CBS 232.78</strain>
    </source>
</reference>
<dbReference type="NCBIfam" id="TIGR03404">
    <property type="entry name" value="bicupin_oxalic"/>
    <property type="match status" value="1"/>
</dbReference>
<evidence type="ECO:0000259" key="5">
    <source>
        <dbReference type="SMART" id="SM00835"/>
    </source>
</evidence>
<feature type="signal peptide" evidence="4">
    <location>
        <begin position="1"/>
        <end position="26"/>
    </location>
</feature>
<dbReference type="InterPro" id="IPR051610">
    <property type="entry name" value="GPI/OXD"/>
</dbReference>
<evidence type="ECO:0000256" key="3">
    <source>
        <dbReference type="PIRSR" id="PIRSR617774-2"/>
    </source>
</evidence>
<dbReference type="InterPro" id="IPR014710">
    <property type="entry name" value="RmlC-like_jellyroll"/>
</dbReference>
<protein>
    <submittedName>
        <fullName evidence="6">Oxalate decarboxylase family bicupin</fullName>
    </submittedName>
</protein>
<dbReference type="InterPro" id="IPR006045">
    <property type="entry name" value="Cupin_1"/>
</dbReference>
<keyword evidence="1 3" id="KW-0479">Metal-binding</keyword>
<reference evidence="6" key="1">
    <citation type="journal article" date="2023" name="Mol. Phylogenet. Evol.">
        <title>Genome-scale phylogeny and comparative genomics of the fungal order Sordariales.</title>
        <authorList>
            <person name="Hensen N."/>
            <person name="Bonometti L."/>
            <person name="Westerberg I."/>
            <person name="Brannstrom I.O."/>
            <person name="Guillou S."/>
            <person name="Cros-Aarteil S."/>
            <person name="Calhoun S."/>
            <person name="Haridas S."/>
            <person name="Kuo A."/>
            <person name="Mondo S."/>
            <person name="Pangilinan J."/>
            <person name="Riley R."/>
            <person name="LaButti K."/>
            <person name="Andreopoulos B."/>
            <person name="Lipzen A."/>
            <person name="Chen C."/>
            <person name="Yan M."/>
            <person name="Daum C."/>
            <person name="Ng V."/>
            <person name="Clum A."/>
            <person name="Steindorff A."/>
            <person name="Ohm R.A."/>
            <person name="Martin F."/>
            <person name="Silar P."/>
            <person name="Natvig D.O."/>
            <person name="Lalanne C."/>
            <person name="Gautier V."/>
            <person name="Ament-Velasquez S.L."/>
            <person name="Kruys A."/>
            <person name="Hutchinson M.I."/>
            <person name="Powell A.J."/>
            <person name="Barry K."/>
            <person name="Miller A.N."/>
            <person name="Grigoriev I.V."/>
            <person name="Debuchy R."/>
            <person name="Gladieux P."/>
            <person name="Hiltunen Thoren M."/>
            <person name="Johannesson H."/>
        </authorList>
    </citation>
    <scope>NUCLEOTIDE SEQUENCE</scope>
    <source>
        <strain evidence="6">CBS 232.78</strain>
    </source>
</reference>
<feature type="binding site" evidence="3">
    <location>
        <position position="176"/>
    </location>
    <ligand>
        <name>Mn(2+)</name>
        <dbReference type="ChEBI" id="CHEBI:29035"/>
        <label>1</label>
    </ligand>
</feature>
<evidence type="ECO:0000256" key="1">
    <source>
        <dbReference type="ARBA" id="ARBA00022723"/>
    </source>
</evidence>
<dbReference type="GO" id="GO:0033609">
    <property type="term" value="P:oxalate metabolic process"/>
    <property type="evidence" value="ECO:0007669"/>
    <property type="project" value="InterPro"/>
</dbReference>
<proteinExistence type="predicted"/>
<dbReference type="InterPro" id="IPR017774">
    <property type="entry name" value="Bicupin_oxalate_deCO2ase/Oxase"/>
</dbReference>
<feature type="binding site" evidence="3">
    <location>
        <position position="215"/>
    </location>
    <ligand>
        <name>Mn(2+)</name>
        <dbReference type="ChEBI" id="CHEBI:29035"/>
        <label>1</label>
    </ligand>
</feature>
<dbReference type="SUPFAM" id="SSF51182">
    <property type="entry name" value="RmlC-like cupins"/>
    <property type="match status" value="1"/>
</dbReference>
<keyword evidence="3" id="KW-0464">Manganese</keyword>
<dbReference type="InterPro" id="IPR011051">
    <property type="entry name" value="RmlC_Cupin_sf"/>
</dbReference>
<dbReference type="AlphaFoldDB" id="A0AAE0NXU0"/>
<feature type="binding site" evidence="3">
    <location>
        <position position="172"/>
    </location>
    <ligand>
        <name>Mn(2+)</name>
        <dbReference type="ChEBI" id="CHEBI:29035"/>
        <label>1</label>
    </ligand>
</feature>
<dbReference type="Pfam" id="PF00190">
    <property type="entry name" value="Cupin_1"/>
    <property type="match status" value="2"/>
</dbReference>
<feature type="binding site" evidence="3">
    <location>
        <position position="351"/>
    </location>
    <ligand>
        <name>Mn(2+)</name>
        <dbReference type="ChEBI" id="CHEBI:29035"/>
        <label>2</label>
    </ligand>
</feature>
<comment type="cofactor">
    <cofactor evidence="3">
        <name>Mn(2+)</name>
        <dbReference type="ChEBI" id="CHEBI:29035"/>
    </cofactor>
    <text evidence="3">Binds 2 manganese ions per subunit.</text>
</comment>
<feature type="binding site" evidence="3">
    <location>
        <position position="353"/>
    </location>
    <ligand>
        <name>Mn(2+)</name>
        <dbReference type="ChEBI" id="CHEBI:29035"/>
        <label>2</label>
    </ligand>
</feature>
<keyword evidence="4" id="KW-0732">Signal</keyword>
<sequence>MQLSQLPLSTAGLVLVALSLTTPSLAAPHRDSPFERLRNGLELPEKYLTSNKASVKAAVPPYTPDHRDPLDKAIDAVGDGLDPIPYRNGLGAFVLGPWNKERSRTNPDLVRPPSTDHGNMPNMRWSFADSHIRIEEGGWTRQTTVRELGTSVELAAVNMRLDEGTIRELHWHKEAEWAYVLEGSVRVTALDYDGGNFIGDTNKGDLWYFPSGVPHSLQGLSPNGSEFLLIFDDGRFSEESTFLLTDWLAHTPKSVIAENFHLDPQLLKHLPKGEKYIFQGSGLPGSIDDERPKGKGAKKSKYQFTHKMLDQKPLITSGGAVRVTDSKNFAISKTIAAAHAIIEPGALREMHWHPNADEWSFFLRGRARVTIFAAEGTARTFDYVPGDVGIVPRNMGHFVENIGDEPVEMLEIFRADEFRDFSLFQWLGETPKKLVVDHLFANDPVAGEKFWAKVKEAQKDPITKFAADEEEAEEADL</sequence>
<dbReference type="SMART" id="SM00835">
    <property type="entry name" value="Cupin_1"/>
    <property type="match status" value="2"/>
</dbReference>
<feature type="binding site" evidence="3">
    <location>
        <position position="358"/>
    </location>
    <ligand>
        <name>Mn(2+)</name>
        <dbReference type="ChEBI" id="CHEBI:29035"/>
        <label>2</label>
    </ligand>
</feature>
<feature type="binding site" evidence="3">
    <location>
        <position position="170"/>
    </location>
    <ligand>
        <name>Mn(2+)</name>
        <dbReference type="ChEBI" id="CHEBI:29035"/>
        <label>1</label>
    </ligand>
</feature>
<feature type="chain" id="PRO_5041913929" evidence="4">
    <location>
        <begin position="27"/>
        <end position="477"/>
    </location>
</feature>
<feature type="active site" description="Proton donor" evidence="2">
    <location>
        <position position="411"/>
    </location>
</feature>
<dbReference type="Proteomes" id="UP001285441">
    <property type="component" value="Unassembled WGS sequence"/>
</dbReference>
<evidence type="ECO:0000313" key="6">
    <source>
        <dbReference type="EMBL" id="KAK3389681.1"/>
    </source>
</evidence>
<dbReference type="GO" id="GO:0046872">
    <property type="term" value="F:metal ion binding"/>
    <property type="evidence" value="ECO:0007669"/>
    <property type="project" value="UniProtKB-KW"/>
</dbReference>
<comment type="caution">
    <text evidence="6">The sequence shown here is derived from an EMBL/GenBank/DDBJ whole genome shotgun (WGS) entry which is preliminary data.</text>
</comment>
<keyword evidence="7" id="KW-1185">Reference proteome</keyword>
<dbReference type="Gene3D" id="2.60.120.10">
    <property type="entry name" value="Jelly Rolls"/>
    <property type="match status" value="2"/>
</dbReference>
<dbReference type="EMBL" id="JAULSW010000002">
    <property type="protein sequence ID" value="KAK3389681.1"/>
    <property type="molecule type" value="Genomic_DNA"/>
</dbReference>
<organism evidence="6 7">
    <name type="scientific">Podospora didyma</name>
    <dbReference type="NCBI Taxonomy" id="330526"/>
    <lineage>
        <taxon>Eukaryota</taxon>
        <taxon>Fungi</taxon>
        <taxon>Dikarya</taxon>
        <taxon>Ascomycota</taxon>
        <taxon>Pezizomycotina</taxon>
        <taxon>Sordariomycetes</taxon>
        <taxon>Sordariomycetidae</taxon>
        <taxon>Sordariales</taxon>
        <taxon>Podosporaceae</taxon>
        <taxon>Podospora</taxon>
    </lineage>
</organism>
<dbReference type="CDD" id="cd20304">
    <property type="entry name" value="cupin_OxDC_N"/>
    <property type="match status" value="1"/>
</dbReference>
<dbReference type="CDD" id="cd20305">
    <property type="entry name" value="cupin_OxDC_C"/>
    <property type="match status" value="1"/>
</dbReference>